<name>A0A1G2EIQ2_9BACT</name>
<gene>
    <name evidence="1" type="ORF">A2W71_00510</name>
</gene>
<organism evidence="1 2">
    <name type="scientific">Candidatus Nealsonbacteria bacterium RIFCSPLOWO2_02_39_8</name>
    <dbReference type="NCBI Taxonomy" id="1801674"/>
    <lineage>
        <taxon>Bacteria</taxon>
        <taxon>Candidatus Nealsoniibacteriota</taxon>
    </lineage>
</organism>
<accession>A0A1G2EIQ2</accession>
<protein>
    <submittedName>
        <fullName evidence="1">Uncharacterized protein</fullName>
    </submittedName>
</protein>
<dbReference type="EMBL" id="MHMJ01000017">
    <property type="protein sequence ID" value="OGZ25669.1"/>
    <property type="molecule type" value="Genomic_DNA"/>
</dbReference>
<proteinExistence type="predicted"/>
<comment type="caution">
    <text evidence="1">The sequence shown here is derived from an EMBL/GenBank/DDBJ whole genome shotgun (WGS) entry which is preliminary data.</text>
</comment>
<reference evidence="1 2" key="1">
    <citation type="journal article" date="2016" name="Nat. Commun.">
        <title>Thousands of microbial genomes shed light on interconnected biogeochemical processes in an aquifer system.</title>
        <authorList>
            <person name="Anantharaman K."/>
            <person name="Brown C.T."/>
            <person name="Hug L.A."/>
            <person name="Sharon I."/>
            <person name="Castelle C.J."/>
            <person name="Probst A.J."/>
            <person name="Thomas B.C."/>
            <person name="Singh A."/>
            <person name="Wilkins M.J."/>
            <person name="Karaoz U."/>
            <person name="Brodie E.L."/>
            <person name="Williams K.H."/>
            <person name="Hubbard S.S."/>
            <person name="Banfield J.F."/>
        </authorList>
    </citation>
    <scope>NUCLEOTIDE SEQUENCE [LARGE SCALE GENOMIC DNA]</scope>
</reference>
<dbReference type="Proteomes" id="UP000176216">
    <property type="component" value="Unassembled WGS sequence"/>
</dbReference>
<dbReference type="InterPro" id="IPR029063">
    <property type="entry name" value="SAM-dependent_MTases_sf"/>
</dbReference>
<dbReference type="SUPFAM" id="SSF53335">
    <property type="entry name" value="S-adenosyl-L-methionine-dependent methyltransferases"/>
    <property type="match status" value="1"/>
</dbReference>
<dbReference type="AlphaFoldDB" id="A0A1G2EIQ2"/>
<evidence type="ECO:0000313" key="1">
    <source>
        <dbReference type="EMBL" id="OGZ25669.1"/>
    </source>
</evidence>
<sequence>MKSTNESIELKFISEIKKKANTIKTGGRERSVEDFFVSFFDGIPGFKASRADAPRLKYHKTLYTDGIVSFNNEIFSVFEFKKDAIKFTSNNELLFNQEENVVYAQAIKYILCSNSEKFASELKFNKVLLFNGSQIIKISINPESLKEIYSKLHWDDTLNSFLNDQRNLSSFLQNIILTKFNTIKPLVEFSFVLDTEKGINESEILELYKELTAVSDAKISIIRMNLKEKFSEFSEAFNAQLIQNEAAKLPYLSNLVLRIFIEVSVHINDGINCLLSRDNKITDFQVQGRSFNIYYTEEDDEGDMFDRPVTIYASYIKDIDRLNEFFKNHIINNLDVLYEDYDNLISDERTRKSIGLYFTKSDLSHLCYEFLTRIIPIDILKTCHFYDPAAGSGNLLKAQEDFISVIGSDIKKMSQDIMRNRHINVPKREIDFFQTTRGEIVEELNSIVEKNGRNFIDNPLLIIMNPPYRGKNTWVEQGQIGNKIGVSRDQTYLGEEFIKILRSNKIRSNDLSSFFILKALTFYLFDKYYGYIATFSPTNWLNPGRGEHDEFRKFISNHTKFVGGFIINGKKFFDNLNSNLTIAFSVFQLDKDIIKAENQKDYIYYDLYKDHNKIKELFELKQYKNWEPSYLDSSDSKLKAKERYKKLANQVFNEAKIINFSKNRDEKVYFKDIFRAINSQTGDDQKVLLHVDSNFKNLDLNKVIHNASISNDEVYIVATDKPNGYDIAVKPKEKKKRGCVFSIPRSINGPIMAWHYLWDYLATYPTRFYNAVPITRKYAFTYIDPNPLLTIDDIKNSRTCKLFSFIQKNELALDYIKEWQQKIGDLRGLFFFFFALTHSDVATKMAKNVLYKNSPIWCPELKKENIDHIKTVIQFGTAYAICKFSDKFQEFTLSRNEEDIIDTENYFSIKSAWFKKSKIPELLLDIRKENTAVVKNIISGNLSEKKIQELLDKSISEINSY</sequence>
<dbReference type="Gene3D" id="3.40.50.150">
    <property type="entry name" value="Vaccinia Virus protein VP39"/>
    <property type="match status" value="1"/>
</dbReference>
<evidence type="ECO:0000313" key="2">
    <source>
        <dbReference type="Proteomes" id="UP000176216"/>
    </source>
</evidence>